<name>A0ABX3ZG67_9BACL</name>
<evidence type="ECO:0000313" key="2">
    <source>
        <dbReference type="EMBL" id="OUZ38714.1"/>
    </source>
</evidence>
<feature type="compositionally biased region" description="Polar residues" evidence="1">
    <location>
        <begin position="1"/>
        <end position="27"/>
    </location>
</feature>
<feature type="region of interest" description="Disordered" evidence="1">
    <location>
        <begin position="1"/>
        <end position="55"/>
    </location>
</feature>
<dbReference type="RefSeq" id="WP_008406683.1">
    <property type="nucleotide sequence ID" value="NZ_JAFBEY010000005.1"/>
</dbReference>
<reference evidence="2 3" key="1">
    <citation type="journal article" date="2017" name="Int. J. Syst. Evol. Microbiol.">
        <title>Solibacillus kalamii sp. nov., isolated from a high-efficiency particulate arrestance filter system used in the International Space Station.</title>
        <authorList>
            <person name="Checinska Sielaff A."/>
            <person name="Kumar R.M."/>
            <person name="Pal D."/>
            <person name="Mayilraj S."/>
            <person name="Venkateswaran K."/>
        </authorList>
    </citation>
    <scope>NUCLEOTIDE SEQUENCE [LARGE SCALE GENOMIC DNA]</scope>
    <source>
        <strain evidence="2 3">ISSFR-015</strain>
    </source>
</reference>
<evidence type="ECO:0000256" key="1">
    <source>
        <dbReference type="SAM" id="MobiDB-lite"/>
    </source>
</evidence>
<sequence length="100" mass="10995">MIRSVGTGSSSLNNQTRPRNLQQQTTAFPKIGEEQGVTREQEKLRTGEPEKGPMMVGVKPKAQLKSIFDEPNGVVKLNADGDKLEVSKRAISLAKEVLYI</sequence>
<accession>A0ABX3ZG67</accession>
<protein>
    <submittedName>
        <fullName evidence="2">DNA primase</fullName>
    </submittedName>
</protein>
<proteinExistence type="predicted"/>
<dbReference type="Proteomes" id="UP000196594">
    <property type="component" value="Unassembled WGS sequence"/>
</dbReference>
<gene>
    <name evidence="2" type="ORF">CBM15_11415</name>
</gene>
<organism evidence="2 3">
    <name type="scientific">Solibacillus kalamii</name>
    <dbReference type="NCBI Taxonomy" id="1748298"/>
    <lineage>
        <taxon>Bacteria</taxon>
        <taxon>Bacillati</taxon>
        <taxon>Bacillota</taxon>
        <taxon>Bacilli</taxon>
        <taxon>Bacillales</taxon>
        <taxon>Caryophanaceae</taxon>
        <taxon>Solibacillus</taxon>
    </lineage>
</organism>
<comment type="caution">
    <text evidence="2">The sequence shown here is derived from an EMBL/GenBank/DDBJ whole genome shotgun (WGS) entry which is preliminary data.</text>
</comment>
<feature type="compositionally biased region" description="Basic and acidic residues" evidence="1">
    <location>
        <begin position="31"/>
        <end position="51"/>
    </location>
</feature>
<dbReference type="EMBL" id="NHNT01000007">
    <property type="protein sequence ID" value="OUZ38714.1"/>
    <property type="molecule type" value="Genomic_DNA"/>
</dbReference>
<keyword evidence="3" id="KW-1185">Reference proteome</keyword>
<evidence type="ECO:0000313" key="3">
    <source>
        <dbReference type="Proteomes" id="UP000196594"/>
    </source>
</evidence>